<evidence type="ECO:0008006" key="4">
    <source>
        <dbReference type="Google" id="ProtNLM"/>
    </source>
</evidence>
<comment type="caution">
    <text evidence="2">The sequence shown here is derived from an EMBL/GenBank/DDBJ whole genome shotgun (WGS) entry which is preliminary data.</text>
</comment>
<feature type="transmembrane region" description="Helical" evidence="1">
    <location>
        <begin position="107"/>
        <end position="129"/>
    </location>
</feature>
<name>A0A395M317_9BACT</name>
<dbReference type="AlphaFoldDB" id="A0A395M317"/>
<dbReference type="Proteomes" id="UP000266389">
    <property type="component" value="Unassembled WGS sequence"/>
</dbReference>
<proteinExistence type="predicted"/>
<dbReference type="EMBL" id="PHFL01000043">
    <property type="protein sequence ID" value="RFM24314.1"/>
    <property type="molecule type" value="Genomic_DNA"/>
</dbReference>
<evidence type="ECO:0000313" key="2">
    <source>
        <dbReference type="EMBL" id="RFM24314.1"/>
    </source>
</evidence>
<evidence type="ECO:0000256" key="1">
    <source>
        <dbReference type="SAM" id="Phobius"/>
    </source>
</evidence>
<evidence type="ECO:0000313" key="3">
    <source>
        <dbReference type="Proteomes" id="UP000266389"/>
    </source>
</evidence>
<sequence>MNRETKIKMLSGLMWLLAAWELLNALGSTIFLNWGAALYGWQEYASNAQSAIVFHQYGMVLYVLAVAYAIIATDVVKYEQMLWIVVVEQVVGAITSTVEVLNAQQIISWSNFALVHTPQVIIIALLWFLRPSAPSNQKGQAAPAAN</sequence>
<protein>
    <recommendedName>
        <fullName evidence="4">DUF4345 domain-containing protein</fullName>
    </recommendedName>
</protein>
<feature type="transmembrane region" description="Helical" evidence="1">
    <location>
        <begin position="12"/>
        <end position="32"/>
    </location>
</feature>
<keyword evidence="1" id="KW-1133">Transmembrane helix</keyword>
<keyword evidence="1" id="KW-0812">Transmembrane</keyword>
<gene>
    <name evidence="2" type="ORF">D0433_06485</name>
</gene>
<feature type="transmembrane region" description="Helical" evidence="1">
    <location>
        <begin position="52"/>
        <end position="70"/>
    </location>
</feature>
<keyword evidence="1" id="KW-0472">Membrane</keyword>
<accession>A0A395M317</accession>
<organism evidence="2 3">
    <name type="scientific">Candidatus Thermochlorobacter aerophilus</name>
    <dbReference type="NCBI Taxonomy" id="1868324"/>
    <lineage>
        <taxon>Bacteria</taxon>
        <taxon>Pseudomonadati</taxon>
        <taxon>Chlorobiota</taxon>
        <taxon>Chlorobiia</taxon>
        <taxon>Chlorobiales</taxon>
        <taxon>Candidatus Thermochlorobacteriaceae</taxon>
        <taxon>Candidatus Thermochlorobacter</taxon>
    </lineage>
</organism>
<reference evidence="2 3" key="1">
    <citation type="journal article" date="2011" name="ISME J.">
        <title>Community ecology of hot spring cyanobacterial mats: predominant populations and their functional potential.</title>
        <authorList>
            <person name="Klatt C.G."/>
            <person name="Wood J.M."/>
            <person name="Rusch D.B."/>
            <person name="Bateson M.M."/>
            <person name="Hamamura N."/>
            <person name="Heidelberg J.F."/>
            <person name="Grossman A.R."/>
            <person name="Bhaya D."/>
            <person name="Cohan F.M."/>
            <person name="Kuhl M."/>
            <person name="Bryant D.A."/>
            <person name="Ward D.M."/>
        </authorList>
    </citation>
    <scope>NUCLEOTIDE SEQUENCE [LARGE SCALE GENOMIC DNA]</scope>
    <source>
        <strain evidence="2">OS</strain>
    </source>
</reference>